<gene>
    <name evidence="4" type="ORF">RC74_03005</name>
</gene>
<accession>A0A126UWF2</accession>
<dbReference type="InterPro" id="IPR050463">
    <property type="entry name" value="Gfo/Idh/MocA_oxidrdct_glycsds"/>
</dbReference>
<keyword evidence="5" id="KW-1185">Reference proteome</keyword>
<dbReference type="Pfam" id="PF22725">
    <property type="entry name" value="GFO_IDH_MocA_C3"/>
    <property type="match status" value="1"/>
</dbReference>
<evidence type="ECO:0000259" key="2">
    <source>
        <dbReference type="Pfam" id="PF01408"/>
    </source>
</evidence>
<dbReference type="Pfam" id="PF01408">
    <property type="entry name" value="GFO_IDH_MocA"/>
    <property type="match status" value="1"/>
</dbReference>
<dbReference type="SUPFAM" id="SSF51735">
    <property type="entry name" value="NAD(P)-binding Rossmann-fold domains"/>
    <property type="match status" value="1"/>
</dbReference>
<evidence type="ECO:0000313" key="4">
    <source>
        <dbReference type="EMBL" id="AML50370.1"/>
    </source>
</evidence>
<dbReference type="OrthoDB" id="9776544at2"/>
<sequence length="373" mass="39917">MTKKLGIGIIGAGNISAAYLRLAPMFKGIEMRAVADLNMKAAQSRATEFGVRAETVEGLLASDDIDIVVNLTIPAAHFAVSKSILNAGKHVYSEKPFVLTLQEGAEIAALAAEKGLRVGSAPDTFMGSSHQHVRAMIDDGTLGKITSGTAFVMGHGMEHWHPNPDFFYQPGAGPVLDIGPYYVTNLVQLLGPVARVAALTSTPSSERLITSEPRNGETIPVGTPTTIHALLEFKSGAVISMVTSWDVWQHDHSNMELYGQEGTVHVPDPNFFGGDIRITKRADFVDLPSGWDHPFSVPNDGEHANYRAAGLSDMAIAISEGRPHRCSSELALHVVEVMTSILAAGEARSFVEMTTTCKRPAPIGPKEARALLS</sequence>
<dbReference type="PANTHER" id="PTHR43818:SF11">
    <property type="entry name" value="BCDNA.GH03377"/>
    <property type="match status" value="1"/>
</dbReference>
<dbReference type="Gene3D" id="3.40.50.720">
    <property type="entry name" value="NAD(P)-binding Rossmann-like Domain"/>
    <property type="match status" value="1"/>
</dbReference>
<dbReference type="STRING" id="1579316.RC74_03005"/>
<evidence type="ECO:0000256" key="1">
    <source>
        <dbReference type="ARBA" id="ARBA00023002"/>
    </source>
</evidence>
<feature type="domain" description="GFO/IDH/MocA-like oxidoreductase" evidence="3">
    <location>
        <begin position="130"/>
        <end position="264"/>
    </location>
</feature>
<reference evidence="4 5" key="1">
    <citation type="submission" date="2016-02" db="EMBL/GenBank/DDBJ databases">
        <title>Complete genome sequence of Halocynthiibacter arcticus PAMC 20958t from arctic marine sediment.</title>
        <authorList>
            <person name="Lee Y.M."/>
            <person name="Baek K."/>
            <person name="Lee H.K."/>
            <person name="Shin S.C."/>
        </authorList>
    </citation>
    <scope>NUCLEOTIDE SEQUENCE [LARGE SCALE GENOMIC DNA]</scope>
    <source>
        <strain evidence="4">PAMC 20958</strain>
    </source>
</reference>
<dbReference type="InterPro" id="IPR000683">
    <property type="entry name" value="Gfo/Idh/MocA-like_OxRdtase_N"/>
</dbReference>
<dbReference type="GO" id="GO:0000166">
    <property type="term" value="F:nucleotide binding"/>
    <property type="evidence" value="ECO:0007669"/>
    <property type="project" value="InterPro"/>
</dbReference>
<dbReference type="KEGG" id="hat:RC74_03005"/>
<name>A0A126UWF2_9RHOB</name>
<dbReference type="Proteomes" id="UP000070371">
    <property type="component" value="Chromosome"/>
</dbReference>
<dbReference type="AlphaFoldDB" id="A0A126UWF2"/>
<evidence type="ECO:0000259" key="3">
    <source>
        <dbReference type="Pfam" id="PF22725"/>
    </source>
</evidence>
<evidence type="ECO:0000313" key="5">
    <source>
        <dbReference type="Proteomes" id="UP000070371"/>
    </source>
</evidence>
<feature type="domain" description="Gfo/Idh/MocA-like oxidoreductase N-terminal" evidence="2">
    <location>
        <begin position="6"/>
        <end position="119"/>
    </location>
</feature>
<dbReference type="SUPFAM" id="SSF55347">
    <property type="entry name" value="Glyceraldehyde-3-phosphate dehydrogenase-like, C-terminal domain"/>
    <property type="match status" value="1"/>
</dbReference>
<organism evidence="4 5">
    <name type="scientific">Falsihalocynthiibacter arcticus</name>
    <dbReference type="NCBI Taxonomy" id="1579316"/>
    <lineage>
        <taxon>Bacteria</taxon>
        <taxon>Pseudomonadati</taxon>
        <taxon>Pseudomonadota</taxon>
        <taxon>Alphaproteobacteria</taxon>
        <taxon>Rhodobacterales</taxon>
        <taxon>Roseobacteraceae</taxon>
        <taxon>Falsihalocynthiibacter</taxon>
    </lineage>
</organism>
<dbReference type="RefSeq" id="WP_039000709.1">
    <property type="nucleotide sequence ID" value="NZ_CP014327.1"/>
</dbReference>
<protein>
    <submittedName>
        <fullName evidence="4">Oxidoreductase</fullName>
    </submittedName>
</protein>
<dbReference type="Gene3D" id="3.30.360.10">
    <property type="entry name" value="Dihydrodipicolinate Reductase, domain 2"/>
    <property type="match status" value="1"/>
</dbReference>
<keyword evidence="1" id="KW-0560">Oxidoreductase</keyword>
<dbReference type="InterPro" id="IPR036291">
    <property type="entry name" value="NAD(P)-bd_dom_sf"/>
</dbReference>
<proteinExistence type="predicted"/>
<dbReference type="InterPro" id="IPR055170">
    <property type="entry name" value="GFO_IDH_MocA-like_dom"/>
</dbReference>
<dbReference type="EMBL" id="CP014327">
    <property type="protein sequence ID" value="AML50370.1"/>
    <property type="molecule type" value="Genomic_DNA"/>
</dbReference>
<dbReference type="GO" id="GO:0016491">
    <property type="term" value="F:oxidoreductase activity"/>
    <property type="evidence" value="ECO:0007669"/>
    <property type="project" value="UniProtKB-KW"/>
</dbReference>
<dbReference type="PANTHER" id="PTHR43818">
    <property type="entry name" value="BCDNA.GH03377"/>
    <property type="match status" value="1"/>
</dbReference>